<dbReference type="InterPro" id="IPR036390">
    <property type="entry name" value="WH_DNA-bd_sf"/>
</dbReference>
<dbReference type="Gene3D" id="3.30.450.40">
    <property type="match status" value="1"/>
</dbReference>
<keyword evidence="2" id="KW-0238">DNA-binding</keyword>
<dbReference type="PANTHER" id="PTHR30136">
    <property type="entry name" value="HELIX-TURN-HELIX TRANSCRIPTIONAL REGULATOR, ICLR FAMILY"/>
    <property type="match status" value="1"/>
</dbReference>
<dbReference type="SUPFAM" id="SSF46785">
    <property type="entry name" value="Winged helix' DNA-binding domain"/>
    <property type="match status" value="1"/>
</dbReference>
<evidence type="ECO:0000259" key="5">
    <source>
        <dbReference type="PROSITE" id="PS51078"/>
    </source>
</evidence>
<dbReference type="GeneID" id="86852292"/>
<dbReference type="KEGG" id="ara:Arad_9160"/>
<evidence type="ECO:0000256" key="2">
    <source>
        <dbReference type="ARBA" id="ARBA00023125"/>
    </source>
</evidence>
<dbReference type="GO" id="GO:0003700">
    <property type="term" value="F:DNA-binding transcription factor activity"/>
    <property type="evidence" value="ECO:0007669"/>
    <property type="project" value="TreeGrafter"/>
</dbReference>
<sequence>MSSLEDAVSILACFSLEEPAMTQAELTRRVGRPKATISRVMRSLRESGILEFEPTRRLYSPGLRLFELGQICRSNHNFLETVQKRLEDICRIGGHTGYISVFDGTQMVALRIVRGSSPLAIAAVPGHRVPLHATSSGRAMLALLSDREWRHRVPDPLPFVSPNSPLDHDALLERIQRIRTTGRSSASNETQHGVSSQGIALRDPESGEIIGVAISYPESMAADELKQMIGNLLDHMKSELTRRGNAI</sequence>
<dbReference type="RefSeq" id="WP_012650454.1">
    <property type="nucleotide sequence ID" value="NC_011983.1"/>
</dbReference>
<proteinExistence type="predicted"/>
<dbReference type="InterPro" id="IPR050707">
    <property type="entry name" value="HTH_MetabolicPath_Reg"/>
</dbReference>
<dbReference type="InterPro" id="IPR014757">
    <property type="entry name" value="Tscrpt_reg_IclR_C"/>
</dbReference>
<dbReference type="Proteomes" id="UP000001600">
    <property type="component" value="Chromosome 2"/>
</dbReference>
<gene>
    <name evidence="6" type="ordered locus">Arad_9160</name>
</gene>
<evidence type="ECO:0000259" key="4">
    <source>
        <dbReference type="PROSITE" id="PS51077"/>
    </source>
</evidence>
<feature type="domain" description="IclR-ED" evidence="5">
    <location>
        <begin position="64"/>
        <end position="247"/>
    </location>
</feature>
<dbReference type="EMBL" id="CP000629">
    <property type="protein sequence ID" value="ACM30258.1"/>
    <property type="molecule type" value="Genomic_DNA"/>
</dbReference>
<evidence type="ECO:0000313" key="6">
    <source>
        <dbReference type="EMBL" id="ACM30258.1"/>
    </source>
</evidence>
<protein>
    <submittedName>
        <fullName evidence="6">Transcriptional regulator protein</fullName>
    </submittedName>
</protein>
<accession>B9JK16</accession>
<dbReference type="PANTHER" id="PTHR30136:SF35">
    <property type="entry name" value="HTH-TYPE TRANSCRIPTIONAL REGULATOR RV1719"/>
    <property type="match status" value="1"/>
</dbReference>
<evidence type="ECO:0000256" key="3">
    <source>
        <dbReference type="ARBA" id="ARBA00023163"/>
    </source>
</evidence>
<evidence type="ECO:0000313" key="7">
    <source>
        <dbReference type="Proteomes" id="UP000001600"/>
    </source>
</evidence>
<dbReference type="eggNOG" id="COG1414">
    <property type="taxonomic scope" value="Bacteria"/>
</dbReference>
<dbReference type="HOGENOM" id="CLU_062618_2_1_5"/>
<evidence type="ECO:0000256" key="1">
    <source>
        <dbReference type="ARBA" id="ARBA00023015"/>
    </source>
</evidence>
<dbReference type="PROSITE" id="PS51077">
    <property type="entry name" value="HTH_ICLR"/>
    <property type="match status" value="1"/>
</dbReference>
<dbReference type="SMART" id="SM00346">
    <property type="entry name" value="HTH_ICLR"/>
    <property type="match status" value="1"/>
</dbReference>
<dbReference type="InterPro" id="IPR036388">
    <property type="entry name" value="WH-like_DNA-bd_sf"/>
</dbReference>
<dbReference type="InterPro" id="IPR029016">
    <property type="entry name" value="GAF-like_dom_sf"/>
</dbReference>
<dbReference type="GO" id="GO:0045892">
    <property type="term" value="P:negative regulation of DNA-templated transcription"/>
    <property type="evidence" value="ECO:0007669"/>
    <property type="project" value="TreeGrafter"/>
</dbReference>
<reference evidence="6 7" key="1">
    <citation type="journal article" date="2009" name="J. Bacteriol.">
        <title>Genome sequences of three Agrobacterium biovars help elucidate the evolution of multichromosome genomes in bacteria.</title>
        <authorList>
            <person name="Slater S.C."/>
            <person name="Goldman B.S."/>
            <person name="Goodner B."/>
            <person name="Setubal J.C."/>
            <person name="Farrand S.K."/>
            <person name="Nester E.W."/>
            <person name="Burr T.J."/>
            <person name="Banta L."/>
            <person name="Dickerman A.W."/>
            <person name="Paulsen I."/>
            <person name="Otten L."/>
            <person name="Suen G."/>
            <person name="Welch R."/>
            <person name="Almeida N.F."/>
            <person name="Arnold F."/>
            <person name="Burton O.T."/>
            <person name="Du Z."/>
            <person name="Ewing A."/>
            <person name="Godsy E."/>
            <person name="Heisel S."/>
            <person name="Houmiel K.L."/>
            <person name="Jhaveri J."/>
            <person name="Lu J."/>
            <person name="Miller N.M."/>
            <person name="Norton S."/>
            <person name="Chen Q."/>
            <person name="Phoolcharoen W."/>
            <person name="Ohlin V."/>
            <person name="Ondrusek D."/>
            <person name="Pride N."/>
            <person name="Stricklin S.L."/>
            <person name="Sun J."/>
            <person name="Wheeler C."/>
            <person name="Wilson L."/>
            <person name="Zhu H."/>
            <person name="Wood D.W."/>
        </authorList>
    </citation>
    <scope>NUCLEOTIDE SEQUENCE [LARGE SCALE GENOMIC DNA]</scope>
    <source>
        <strain evidence="7">K84 / ATCC BAA-868</strain>
    </source>
</reference>
<dbReference type="SUPFAM" id="SSF55781">
    <property type="entry name" value="GAF domain-like"/>
    <property type="match status" value="1"/>
</dbReference>
<feature type="domain" description="HTH iclR-type" evidence="4">
    <location>
        <begin position="1"/>
        <end position="63"/>
    </location>
</feature>
<keyword evidence="3" id="KW-0804">Transcription</keyword>
<keyword evidence="1" id="KW-0805">Transcription regulation</keyword>
<organism evidence="6 7">
    <name type="scientific">Rhizobium rhizogenes (strain K84 / ATCC BAA-868)</name>
    <name type="common">Agrobacterium radiobacter</name>
    <dbReference type="NCBI Taxonomy" id="311403"/>
    <lineage>
        <taxon>Bacteria</taxon>
        <taxon>Pseudomonadati</taxon>
        <taxon>Pseudomonadota</taxon>
        <taxon>Alphaproteobacteria</taxon>
        <taxon>Hyphomicrobiales</taxon>
        <taxon>Rhizobiaceae</taxon>
        <taxon>Rhizobium/Agrobacterium group</taxon>
        <taxon>Rhizobium</taxon>
    </lineage>
</organism>
<dbReference type="PROSITE" id="PS51078">
    <property type="entry name" value="ICLR_ED"/>
    <property type="match status" value="1"/>
</dbReference>
<dbReference type="Gene3D" id="1.10.10.10">
    <property type="entry name" value="Winged helix-like DNA-binding domain superfamily/Winged helix DNA-binding domain"/>
    <property type="match status" value="1"/>
</dbReference>
<dbReference type="InterPro" id="IPR005471">
    <property type="entry name" value="Tscrpt_reg_IclR_N"/>
</dbReference>
<dbReference type="GO" id="GO:0003677">
    <property type="term" value="F:DNA binding"/>
    <property type="evidence" value="ECO:0007669"/>
    <property type="project" value="UniProtKB-KW"/>
</dbReference>
<dbReference type="STRING" id="311403.Arad_9160"/>
<dbReference type="AlphaFoldDB" id="B9JK16"/>
<name>B9JK16_RHIR8</name>
<dbReference type="Pfam" id="PF01614">
    <property type="entry name" value="IclR_C"/>
    <property type="match status" value="1"/>
</dbReference>
<dbReference type="Pfam" id="PF09339">
    <property type="entry name" value="HTH_IclR"/>
    <property type="match status" value="1"/>
</dbReference>